<dbReference type="RefSeq" id="WP_176070937.1">
    <property type="nucleotide sequence ID" value="NZ_JABWMJ010000011.1"/>
</dbReference>
<protein>
    <submittedName>
        <fullName evidence="13">Porin</fullName>
    </submittedName>
</protein>
<dbReference type="Gene3D" id="2.40.160.10">
    <property type="entry name" value="Porin"/>
    <property type="match status" value="1"/>
</dbReference>
<evidence type="ECO:0000256" key="4">
    <source>
        <dbReference type="ARBA" id="ARBA00022452"/>
    </source>
</evidence>
<gene>
    <name evidence="13" type="ORF">HQN59_20250</name>
</gene>
<feature type="signal peptide" evidence="11">
    <location>
        <begin position="1"/>
        <end position="28"/>
    </location>
</feature>
<evidence type="ECO:0000256" key="2">
    <source>
        <dbReference type="ARBA" id="ARBA00011233"/>
    </source>
</evidence>
<evidence type="ECO:0000256" key="6">
    <source>
        <dbReference type="ARBA" id="ARBA00022729"/>
    </source>
</evidence>
<keyword evidence="14" id="KW-1185">Reference proteome</keyword>
<evidence type="ECO:0000256" key="9">
    <source>
        <dbReference type="ARBA" id="ARBA00023136"/>
    </source>
</evidence>
<dbReference type="Pfam" id="PF13609">
    <property type="entry name" value="Porin_4"/>
    <property type="match status" value="1"/>
</dbReference>
<evidence type="ECO:0000256" key="8">
    <source>
        <dbReference type="ARBA" id="ARBA00023114"/>
    </source>
</evidence>
<dbReference type="InterPro" id="IPR050298">
    <property type="entry name" value="Gram-neg_bact_OMP"/>
</dbReference>
<keyword evidence="10" id="KW-0998">Cell outer membrane</keyword>
<feature type="chain" id="PRO_5031302779" evidence="11">
    <location>
        <begin position="29"/>
        <end position="368"/>
    </location>
</feature>
<keyword evidence="4" id="KW-1134">Transmembrane beta strand</keyword>
<dbReference type="SUPFAM" id="SSF56935">
    <property type="entry name" value="Porins"/>
    <property type="match status" value="1"/>
</dbReference>
<dbReference type="InterPro" id="IPR023614">
    <property type="entry name" value="Porin_dom_sf"/>
</dbReference>
<keyword evidence="6 11" id="KW-0732">Signal</keyword>
<proteinExistence type="predicted"/>
<dbReference type="GO" id="GO:0009279">
    <property type="term" value="C:cell outer membrane"/>
    <property type="evidence" value="ECO:0007669"/>
    <property type="project" value="UniProtKB-SubCell"/>
</dbReference>
<keyword evidence="5" id="KW-0812">Transmembrane</keyword>
<evidence type="ECO:0000256" key="1">
    <source>
        <dbReference type="ARBA" id="ARBA00004571"/>
    </source>
</evidence>
<keyword evidence="3" id="KW-0813">Transport</keyword>
<evidence type="ECO:0000313" key="14">
    <source>
        <dbReference type="Proteomes" id="UP000529637"/>
    </source>
</evidence>
<dbReference type="AlphaFoldDB" id="A0A7Y6NRN0"/>
<keyword evidence="7" id="KW-0406">Ion transport</keyword>
<feature type="domain" description="Porin" evidence="12">
    <location>
        <begin position="18"/>
        <end position="339"/>
    </location>
</feature>
<comment type="caution">
    <text evidence="13">The sequence shown here is derived from an EMBL/GenBank/DDBJ whole genome shotgun (WGS) entry which is preliminary data.</text>
</comment>
<name>A0A7Y6NRN0_9BURK</name>
<dbReference type="EMBL" id="JABWMJ010000011">
    <property type="protein sequence ID" value="NUZ08097.1"/>
    <property type="molecule type" value="Genomic_DNA"/>
</dbReference>
<dbReference type="GO" id="GO:0046930">
    <property type="term" value="C:pore complex"/>
    <property type="evidence" value="ECO:0007669"/>
    <property type="project" value="UniProtKB-KW"/>
</dbReference>
<dbReference type="CDD" id="cd00342">
    <property type="entry name" value="gram_neg_porins"/>
    <property type="match status" value="1"/>
</dbReference>
<comment type="subcellular location">
    <subcellularLocation>
        <location evidence="1">Cell outer membrane</location>
        <topology evidence="1">Multi-pass membrane protein</topology>
    </subcellularLocation>
</comment>
<keyword evidence="8" id="KW-0626">Porin</keyword>
<dbReference type="GO" id="GO:0006811">
    <property type="term" value="P:monoatomic ion transport"/>
    <property type="evidence" value="ECO:0007669"/>
    <property type="project" value="UniProtKB-KW"/>
</dbReference>
<dbReference type="Proteomes" id="UP000529637">
    <property type="component" value="Unassembled WGS sequence"/>
</dbReference>
<dbReference type="PANTHER" id="PTHR34501">
    <property type="entry name" value="PROTEIN YDDL-RELATED"/>
    <property type="match status" value="1"/>
</dbReference>
<organism evidence="13 14">
    <name type="scientific">Piscinibacter koreensis</name>
    <dbReference type="NCBI Taxonomy" id="2742824"/>
    <lineage>
        <taxon>Bacteria</taxon>
        <taxon>Pseudomonadati</taxon>
        <taxon>Pseudomonadota</taxon>
        <taxon>Betaproteobacteria</taxon>
        <taxon>Burkholderiales</taxon>
        <taxon>Sphaerotilaceae</taxon>
        <taxon>Piscinibacter</taxon>
    </lineage>
</organism>
<evidence type="ECO:0000256" key="11">
    <source>
        <dbReference type="SAM" id="SignalP"/>
    </source>
</evidence>
<evidence type="ECO:0000259" key="12">
    <source>
        <dbReference type="Pfam" id="PF13609"/>
    </source>
</evidence>
<sequence length="368" mass="38084">MRHSTINARARPRSCRALALAATLPLGAAVEAQSSVTIGGIADAAARHVRNTGGGSMKSLASGSNGTSRIIIRGAEDLGDGLSAGFHLEHGLLLDSGSQASTSQFWDRRSTIGLTGRTWGEVRMGRDFVPSYVNWSRYDPFSYVGVAGSNNLVSAGPAGPIRSAFSTSPNTTVRSSNAVQWLLPSGWAGLDGGLMLAAGEGGIAANGLHKVSAARLGWGNRRFGVSVAITRSENNLTAGGTFRDRVVGGQADLGFVRLSAAYRIFDVAAAEQRNLLVGAIVPLGQGELKLSWNRADLAGRVGNASIAANDAEQFGIGYVYFLSKRTALYGTAARIDNKGAATFVVPAGPAIAPGGKSTGVEAGIRHSF</sequence>
<evidence type="ECO:0000313" key="13">
    <source>
        <dbReference type="EMBL" id="NUZ08097.1"/>
    </source>
</evidence>
<evidence type="ECO:0000256" key="7">
    <source>
        <dbReference type="ARBA" id="ARBA00023065"/>
    </source>
</evidence>
<evidence type="ECO:0000256" key="10">
    <source>
        <dbReference type="ARBA" id="ARBA00023237"/>
    </source>
</evidence>
<keyword evidence="9" id="KW-0472">Membrane</keyword>
<dbReference type="InterPro" id="IPR033900">
    <property type="entry name" value="Gram_neg_porin_domain"/>
</dbReference>
<evidence type="ECO:0000256" key="3">
    <source>
        <dbReference type="ARBA" id="ARBA00022448"/>
    </source>
</evidence>
<evidence type="ECO:0000256" key="5">
    <source>
        <dbReference type="ARBA" id="ARBA00022692"/>
    </source>
</evidence>
<dbReference type="GO" id="GO:0015288">
    <property type="term" value="F:porin activity"/>
    <property type="evidence" value="ECO:0007669"/>
    <property type="project" value="UniProtKB-KW"/>
</dbReference>
<comment type="subunit">
    <text evidence="2">Homotrimer.</text>
</comment>
<dbReference type="PANTHER" id="PTHR34501:SF9">
    <property type="entry name" value="MAJOR OUTER MEMBRANE PROTEIN P.IA"/>
    <property type="match status" value="1"/>
</dbReference>
<reference evidence="13 14" key="1">
    <citation type="submission" date="2020-06" db="EMBL/GenBank/DDBJ databases">
        <title>Schlegella sp. ID0723 isolated from air conditioner.</title>
        <authorList>
            <person name="Kim D.Y."/>
            <person name="Kim D.-U."/>
        </authorList>
    </citation>
    <scope>NUCLEOTIDE SEQUENCE [LARGE SCALE GENOMIC DNA]</scope>
    <source>
        <strain evidence="13 14">ID0723</strain>
    </source>
</reference>
<accession>A0A7Y6NRN0</accession>